<evidence type="ECO:0000313" key="10">
    <source>
        <dbReference type="EMBL" id="THD69683.1"/>
    </source>
</evidence>
<dbReference type="Gene3D" id="1.10.1380.10">
    <property type="entry name" value="Neutral endopeptidase , domain2"/>
    <property type="match status" value="1"/>
</dbReference>
<dbReference type="InterPro" id="IPR008753">
    <property type="entry name" value="Peptidase_M13_N"/>
</dbReference>
<dbReference type="RefSeq" id="WP_136335173.1">
    <property type="nucleotide sequence ID" value="NZ_QXMP01000002.1"/>
</dbReference>
<dbReference type="InterPro" id="IPR018497">
    <property type="entry name" value="Peptidase_M13_C"/>
</dbReference>
<dbReference type="Proteomes" id="UP000305939">
    <property type="component" value="Unassembled WGS sequence"/>
</dbReference>
<comment type="similarity">
    <text evidence="2">Belongs to the peptidase M13 family.</text>
</comment>
<dbReference type="GO" id="GO:0016485">
    <property type="term" value="P:protein processing"/>
    <property type="evidence" value="ECO:0007669"/>
    <property type="project" value="TreeGrafter"/>
</dbReference>
<keyword evidence="6" id="KW-0862">Zinc</keyword>
<evidence type="ECO:0000256" key="4">
    <source>
        <dbReference type="ARBA" id="ARBA00022723"/>
    </source>
</evidence>
<dbReference type="InterPro" id="IPR042089">
    <property type="entry name" value="Peptidase_M13_dom_2"/>
</dbReference>
<evidence type="ECO:0000256" key="5">
    <source>
        <dbReference type="ARBA" id="ARBA00022801"/>
    </source>
</evidence>
<dbReference type="PANTHER" id="PTHR11733">
    <property type="entry name" value="ZINC METALLOPROTEASE FAMILY M13 NEPRILYSIN-RELATED"/>
    <property type="match status" value="1"/>
</dbReference>
<dbReference type="InterPro" id="IPR000718">
    <property type="entry name" value="Peptidase_M13"/>
</dbReference>
<dbReference type="Pfam" id="PF01431">
    <property type="entry name" value="Peptidase_M13"/>
    <property type="match status" value="1"/>
</dbReference>
<keyword evidence="5" id="KW-0378">Hydrolase</keyword>
<keyword evidence="3" id="KW-0645">Protease</keyword>
<name>A0A4S3M3M5_9FLAO</name>
<dbReference type="OrthoDB" id="9775677at2"/>
<dbReference type="PRINTS" id="PR00786">
    <property type="entry name" value="NEPRILYSIN"/>
</dbReference>
<feature type="domain" description="Peptidase M13 N-terminal" evidence="9">
    <location>
        <begin position="51"/>
        <end position="431"/>
    </location>
</feature>
<reference evidence="10 11" key="1">
    <citation type="submission" date="2019-04" db="EMBL/GenBank/DDBJ databases">
        <title>Draft genome sequence of Robertkochia marina CC-AMO-30D.</title>
        <authorList>
            <person name="Hameed A."/>
            <person name="Lin S.-Y."/>
            <person name="Shahina M."/>
            <person name="Lai W.-A."/>
            <person name="Young C.-C."/>
        </authorList>
    </citation>
    <scope>NUCLEOTIDE SEQUENCE [LARGE SCALE GENOMIC DNA]</scope>
    <source>
        <strain evidence="10 11">CC-AMO-30D</strain>
    </source>
</reference>
<dbReference type="Pfam" id="PF05649">
    <property type="entry name" value="Peptidase_M13_N"/>
    <property type="match status" value="1"/>
</dbReference>
<dbReference type="GO" id="GO:0005886">
    <property type="term" value="C:plasma membrane"/>
    <property type="evidence" value="ECO:0007669"/>
    <property type="project" value="TreeGrafter"/>
</dbReference>
<comment type="cofactor">
    <cofactor evidence="1">
        <name>Zn(2+)</name>
        <dbReference type="ChEBI" id="CHEBI:29105"/>
    </cofactor>
</comment>
<evidence type="ECO:0000256" key="6">
    <source>
        <dbReference type="ARBA" id="ARBA00022833"/>
    </source>
</evidence>
<dbReference type="Gene3D" id="3.40.390.10">
    <property type="entry name" value="Collagenase (Catalytic Domain)"/>
    <property type="match status" value="1"/>
</dbReference>
<dbReference type="AlphaFoldDB" id="A0A4S3M3M5"/>
<keyword evidence="11" id="KW-1185">Reference proteome</keyword>
<protein>
    <submittedName>
        <fullName evidence="10">M13 family peptidase</fullName>
    </submittedName>
</protein>
<evidence type="ECO:0000256" key="7">
    <source>
        <dbReference type="ARBA" id="ARBA00023049"/>
    </source>
</evidence>
<evidence type="ECO:0000259" key="9">
    <source>
        <dbReference type="Pfam" id="PF05649"/>
    </source>
</evidence>
<feature type="domain" description="Peptidase M13 C-terminal" evidence="8">
    <location>
        <begin position="487"/>
        <end position="689"/>
    </location>
</feature>
<dbReference type="PROSITE" id="PS51885">
    <property type="entry name" value="NEPRILYSIN"/>
    <property type="match status" value="1"/>
</dbReference>
<gene>
    <name evidence="10" type="ORF">E7Z59_04985</name>
</gene>
<dbReference type="PANTHER" id="PTHR11733:SF167">
    <property type="entry name" value="FI17812P1-RELATED"/>
    <property type="match status" value="1"/>
</dbReference>
<dbReference type="GO" id="GO:0004222">
    <property type="term" value="F:metalloendopeptidase activity"/>
    <property type="evidence" value="ECO:0007669"/>
    <property type="project" value="InterPro"/>
</dbReference>
<keyword evidence="4" id="KW-0479">Metal-binding</keyword>
<keyword evidence="7" id="KW-0482">Metalloprotease</keyword>
<dbReference type="GO" id="GO:0046872">
    <property type="term" value="F:metal ion binding"/>
    <property type="evidence" value="ECO:0007669"/>
    <property type="project" value="UniProtKB-KW"/>
</dbReference>
<dbReference type="EMBL" id="SSMC01000001">
    <property type="protein sequence ID" value="THD69683.1"/>
    <property type="molecule type" value="Genomic_DNA"/>
</dbReference>
<accession>A0A4S3M3M5</accession>
<dbReference type="PROSITE" id="PS51257">
    <property type="entry name" value="PROKAR_LIPOPROTEIN"/>
    <property type="match status" value="1"/>
</dbReference>
<sequence>MKRNKLPLLSLLAAGAIVFSCKTEKNDELAMSSEEVVPGINLSYMDTTVAPQDDFFTYVNGTWLKETEIPADRTSWGAFNELGKKTDQDALDILLRASEAEGLDFSSDQGKAVAMFKTIVDTLSRNEAGTAPVESWLKDIESISDLQGVQEYLTANTTSMGNVFFSFGVSADLKNADKNVAYLGAASLGLPNRDYYMNDDERSVEIREKYKKHISRMLTMVGVEEAEAAKDAEVILALETELASNTLDKVDRRDPNKTYNPTATAALPDMLGAFGWNDYLNAIGAGAVDTLIVSQPDYIASLEKVMKADRLDEIKALLRWDVVNTAAGMLTTEMDKANWEFYSKELRGAEQQLPLDERALSTINFSLGEALGKLYVEEKFPAEAKKTAEEMIANVIRAYENRINALDWMDADTKEKAIGKLNKMTIKVGYPDKWKDYSGLEVKAPEQGGDYISNQMALRNWSFKEDIDKLDEPVDRAEWWLAPQVVNAYYSPTKNEIVFPAAILQPPFFNFNADAAVNYGGIGAVIGHEISHGFDDKGAQFDAEGNLKNWWTETDLKKFQELGGNLADQYSAIEVAPELFINGKYTLGENIGDLGGVNAAYDGLMLHLEETGNPGEIDGFTPQERFFMSWATVWRTKMRDQALRNRILTDTHSPGMIRAGQPLKNIDAFYEAFNVQEGDAMYLAPEERIKIW</sequence>
<dbReference type="SUPFAM" id="SSF55486">
    <property type="entry name" value="Metalloproteases ('zincins'), catalytic domain"/>
    <property type="match status" value="1"/>
</dbReference>
<evidence type="ECO:0000259" key="8">
    <source>
        <dbReference type="Pfam" id="PF01431"/>
    </source>
</evidence>
<evidence type="ECO:0000313" key="11">
    <source>
        <dbReference type="Proteomes" id="UP000305939"/>
    </source>
</evidence>
<evidence type="ECO:0000256" key="3">
    <source>
        <dbReference type="ARBA" id="ARBA00022670"/>
    </source>
</evidence>
<dbReference type="CDD" id="cd08662">
    <property type="entry name" value="M13"/>
    <property type="match status" value="1"/>
</dbReference>
<dbReference type="InterPro" id="IPR024079">
    <property type="entry name" value="MetalloPept_cat_dom_sf"/>
</dbReference>
<evidence type="ECO:0000256" key="2">
    <source>
        <dbReference type="ARBA" id="ARBA00007357"/>
    </source>
</evidence>
<comment type="caution">
    <text evidence="10">The sequence shown here is derived from an EMBL/GenBank/DDBJ whole genome shotgun (WGS) entry which is preliminary data.</text>
</comment>
<proteinExistence type="inferred from homology"/>
<organism evidence="10 11">
    <name type="scientific">Robertkochia marina</name>
    <dbReference type="NCBI Taxonomy" id="1227945"/>
    <lineage>
        <taxon>Bacteria</taxon>
        <taxon>Pseudomonadati</taxon>
        <taxon>Bacteroidota</taxon>
        <taxon>Flavobacteriia</taxon>
        <taxon>Flavobacteriales</taxon>
        <taxon>Flavobacteriaceae</taxon>
        <taxon>Robertkochia</taxon>
    </lineage>
</organism>
<evidence type="ECO:0000256" key="1">
    <source>
        <dbReference type="ARBA" id="ARBA00001947"/>
    </source>
</evidence>